<dbReference type="Pfam" id="PF12697">
    <property type="entry name" value="Abhydrolase_6"/>
    <property type="match status" value="1"/>
</dbReference>
<sequence length="224" mass="23485">MTSTPVLFLSGAGLPAWIWDGVRAFLAGESAVAPRPSAPDASLDEYARAALEAAPGERFVVVAHSSGGVVAARLLGLAPERVRGLVALAAVLPRPGESFVRAMPLPRRLVLSALMRVAGTRPPESSVRGSLAGGLPPEVQDGLVADLVPESQRYFRDRVAPWTAPADSLYVPTERDEELPLPLQRRFAVLLTGTASPLPTGHLPMLEDPGAVVAAIGTLPTGRQ</sequence>
<proteinExistence type="predicted"/>
<dbReference type="Proteomes" id="UP000638848">
    <property type="component" value="Unassembled WGS sequence"/>
</dbReference>
<dbReference type="SUPFAM" id="SSF53474">
    <property type="entry name" value="alpha/beta-Hydrolases"/>
    <property type="match status" value="1"/>
</dbReference>
<dbReference type="PANTHER" id="PTHR37017">
    <property type="entry name" value="AB HYDROLASE-1 DOMAIN-CONTAINING PROTEIN-RELATED"/>
    <property type="match status" value="1"/>
</dbReference>
<dbReference type="AlphaFoldDB" id="A0A917GZ27"/>
<reference evidence="2" key="2">
    <citation type="submission" date="2020-09" db="EMBL/GenBank/DDBJ databases">
        <authorList>
            <person name="Sun Q."/>
            <person name="Zhou Y."/>
        </authorList>
    </citation>
    <scope>NUCLEOTIDE SEQUENCE</scope>
    <source>
        <strain evidence="2">CGMCC 1.12187</strain>
    </source>
</reference>
<organism evidence="2 3">
    <name type="scientific">Kocuria dechangensis</name>
    <dbReference type="NCBI Taxonomy" id="1176249"/>
    <lineage>
        <taxon>Bacteria</taxon>
        <taxon>Bacillati</taxon>
        <taxon>Actinomycetota</taxon>
        <taxon>Actinomycetes</taxon>
        <taxon>Micrococcales</taxon>
        <taxon>Micrococcaceae</taxon>
        <taxon>Kocuria</taxon>
    </lineage>
</organism>
<gene>
    <name evidence="2" type="ORF">GCM10011374_26780</name>
</gene>
<comment type="caution">
    <text evidence="2">The sequence shown here is derived from an EMBL/GenBank/DDBJ whole genome shotgun (WGS) entry which is preliminary data.</text>
</comment>
<keyword evidence="3" id="KW-1185">Reference proteome</keyword>
<feature type="domain" description="AB hydrolase-1" evidence="1">
    <location>
        <begin position="6"/>
        <end position="215"/>
    </location>
</feature>
<dbReference type="InterPro" id="IPR029058">
    <property type="entry name" value="AB_hydrolase_fold"/>
</dbReference>
<reference evidence="2" key="1">
    <citation type="journal article" date="2014" name="Int. J. Syst. Evol. Microbiol.">
        <title>Complete genome sequence of Corynebacterium casei LMG S-19264T (=DSM 44701T), isolated from a smear-ripened cheese.</title>
        <authorList>
            <consortium name="US DOE Joint Genome Institute (JGI-PGF)"/>
            <person name="Walter F."/>
            <person name="Albersmeier A."/>
            <person name="Kalinowski J."/>
            <person name="Ruckert C."/>
        </authorList>
    </citation>
    <scope>NUCLEOTIDE SEQUENCE</scope>
    <source>
        <strain evidence="2">CGMCC 1.12187</strain>
    </source>
</reference>
<evidence type="ECO:0000259" key="1">
    <source>
        <dbReference type="Pfam" id="PF12697"/>
    </source>
</evidence>
<evidence type="ECO:0000313" key="3">
    <source>
        <dbReference type="Proteomes" id="UP000638848"/>
    </source>
</evidence>
<dbReference type="Gene3D" id="3.40.50.1820">
    <property type="entry name" value="alpha/beta hydrolase"/>
    <property type="match status" value="1"/>
</dbReference>
<dbReference type="EMBL" id="BMEQ01000015">
    <property type="protein sequence ID" value="GGG62252.1"/>
    <property type="molecule type" value="Genomic_DNA"/>
</dbReference>
<accession>A0A917GZ27</accession>
<dbReference type="PANTHER" id="PTHR37017:SF11">
    <property type="entry name" value="ESTERASE_LIPASE_THIOESTERASE DOMAIN-CONTAINING PROTEIN"/>
    <property type="match status" value="1"/>
</dbReference>
<dbReference type="InterPro" id="IPR000073">
    <property type="entry name" value="AB_hydrolase_1"/>
</dbReference>
<dbReference type="RefSeq" id="WP_188538014.1">
    <property type="nucleotide sequence ID" value="NZ_BMEQ01000015.1"/>
</dbReference>
<dbReference type="GO" id="GO:0003824">
    <property type="term" value="F:catalytic activity"/>
    <property type="evidence" value="ECO:0007669"/>
    <property type="project" value="UniProtKB-ARBA"/>
</dbReference>
<name>A0A917GZ27_9MICC</name>
<dbReference type="InterPro" id="IPR052897">
    <property type="entry name" value="Sec-Metab_Biosynth_Hydrolase"/>
</dbReference>
<protein>
    <recommendedName>
        <fullName evidence="1">AB hydrolase-1 domain-containing protein</fullName>
    </recommendedName>
</protein>
<evidence type="ECO:0000313" key="2">
    <source>
        <dbReference type="EMBL" id="GGG62252.1"/>
    </source>
</evidence>